<dbReference type="EMBL" id="JARAWC010000017">
    <property type="protein sequence ID" value="MDX2962668.1"/>
    <property type="molecule type" value="Genomic_DNA"/>
</dbReference>
<organism evidence="2 5">
    <name type="scientific">Streptomyces acidiscabies</name>
    <dbReference type="NCBI Taxonomy" id="42234"/>
    <lineage>
        <taxon>Bacteria</taxon>
        <taxon>Bacillati</taxon>
        <taxon>Actinomycetota</taxon>
        <taxon>Actinomycetes</taxon>
        <taxon>Kitasatosporales</taxon>
        <taxon>Streptomycetaceae</taxon>
        <taxon>Streptomyces</taxon>
    </lineage>
</organism>
<protein>
    <submittedName>
        <fullName evidence="2">Uncharacterized protein</fullName>
    </submittedName>
</protein>
<evidence type="ECO:0000256" key="1">
    <source>
        <dbReference type="SAM" id="MobiDB-lite"/>
    </source>
</evidence>
<evidence type="ECO:0000313" key="4">
    <source>
        <dbReference type="Proteomes" id="UP001272987"/>
    </source>
</evidence>
<dbReference type="RefSeq" id="WP_010358758.1">
    <property type="nucleotide sequence ID" value="NZ_CP122369.1"/>
</dbReference>
<feature type="region of interest" description="Disordered" evidence="1">
    <location>
        <begin position="91"/>
        <end position="170"/>
    </location>
</feature>
<sequence>MRPPADLDDIQWHTLTHAYGTAEDVPALIRALYEGGEQAQEALGELYGTVYHQGSVYEASAPAVPFLAHAARHAPAQRASLLMLLAALADHTPEDTESRQWPGSPVAAICAPSAPPPPRSSRSSNPSWTPAATGSASRRPRSTTGRPAPPTARSRSWRPWSAPARSGSTR</sequence>
<evidence type="ECO:0000313" key="2">
    <source>
        <dbReference type="EMBL" id="MDX2962668.1"/>
    </source>
</evidence>
<dbReference type="EMBL" id="JARAWP010000007">
    <property type="protein sequence ID" value="MDX3019025.1"/>
    <property type="molecule type" value="Genomic_DNA"/>
</dbReference>
<dbReference type="GeneID" id="69813397"/>
<proteinExistence type="predicted"/>
<dbReference type="Proteomes" id="UP001282288">
    <property type="component" value="Unassembled WGS sequence"/>
</dbReference>
<keyword evidence="4" id="KW-1185">Reference proteome</keyword>
<evidence type="ECO:0000313" key="3">
    <source>
        <dbReference type="EMBL" id="MDX3019025.1"/>
    </source>
</evidence>
<feature type="compositionally biased region" description="Low complexity" evidence="1">
    <location>
        <begin position="120"/>
        <end position="131"/>
    </location>
</feature>
<dbReference type="AlphaFoldDB" id="A0AAP6BDC0"/>
<gene>
    <name evidence="2" type="ORF">PV399_23570</name>
    <name evidence="3" type="ORF">PV666_14140</name>
</gene>
<dbReference type="Proteomes" id="UP001272987">
    <property type="component" value="Unassembled WGS sequence"/>
</dbReference>
<reference evidence="2 4" key="1">
    <citation type="journal article" date="2023" name="Microb. Genom.">
        <title>Mesoterricola silvestris gen. nov., sp. nov., Mesoterricola sediminis sp. nov., Geothrix oryzae sp. nov., Geothrix edaphica sp. nov., Geothrix rubra sp. nov., and Geothrix limicola sp. nov., six novel members of Acidobacteriota isolated from soils.</title>
        <authorList>
            <person name="Weisberg A.J."/>
            <person name="Pearce E."/>
            <person name="Kramer C.G."/>
            <person name="Chang J.H."/>
            <person name="Clarke C.R."/>
        </authorList>
    </citation>
    <scope>NUCLEOTIDE SEQUENCE</scope>
    <source>
        <strain evidence="3 4">NB05-1H</strain>
        <strain evidence="2">NRRL_B-16521</strain>
    </source>
</reference>
<comment type="caution">
    <text evidence="2">The sequence shown here is derived from an EMBL/GenBank/DDBJ whole genome shotgun (WGS) entry which is preliminary data.</text>
</comment>
<evidence type="ECO:0000313" key="5">
    <source>
        <dbReference type="Proteomes" id="UP001282288"/>
    </source>
</evidence>
<accession>A0AAP6BDC0</accession>
<name>A0AAP6BDC0_9ACTN</name>